<evidence type="ECO:0000256" key="6">
    <source>
        <dbReference type="ARBA" id="ARBA00023004"/>
    </source>
</evidence>
<dbReference type="GO" id="GO:0046872">
    <property type="term" value="F:metal ion binding"/>
    <property type="evidence" value="ECO:0007669"/>
    <property type="project" value="UniProtKB-KW"/>
</dbReference>
<evidence type="ECO:0000313" key="10">
    <source>
        <dbReference type="Proteomes" id="UP000294813"/>
    </source>
</evidence>
<dbReference type="GO" id="GO:0051539">
    <property type="term" value="F:4 iron, 4 sulfur cluster binding"/>
    <property type="evidence" value="ECO:0007669"/>
    <property type="project" value="UniProtKB-KW"/>
</dbReference>
<dbReference type="InterPro" id="IPR050157">
    <property type="entry name" value="PSI_iron-sulfur_center"/>
</dbReference>
<evidence type="ECO:0000256" key="3">
    <source>
        <dbReference type="ARBA" id="ARBA00013529"/>
    </source>
</evidence>
<dbReference type="PANTHER" id="PTHR24960">
    <property type="entry name" value="PHOTOSYSTEM I IRON-SULFUR CENTER-RELATED"/>
    <property type="match status" value="1"/>
</dbReference>
<dbReference type="PANTHER" id="PTHR24960:SF79">
    <property type="entry name" value="PHOTOSYSTEM I IRON-SULFUR CENTER"/>
    <property type="match status" value="1"/>
</dbReference>
<comment type="caution">
    <text evidence="9">The sequence shown here is derived from an EMBL/GenBank/DDBJ whole genome shotgun (WGS) entry which is preliminary data.</text>
</comment>
<dbReference type="InterPro" id="IPR017896">
    <property type="entry name" value="4Fe4S_Fe-S-bd"/>
</dbReference>
<feature type="domain" description="4Fe-4S ferredoxin-type" evidence="8">
    <location>
        <begin position="321"/>
        <end position="350"/>
    </location>
</feature>
<evidence type="ECO:0000256" key="1">
    <source>
        <dbReference type="ARBA" id="ARBA00001966"/>
    </source>
</evidence>
<name>A0A4R2S0D6_9FIRM</name>
<evidence type="ECO:0000256" key="5">
    <source>
        <dbReference type="ARBA" id="ARBA00022723"/>
    </source>
</evidence>
<evidence type="ECO:0000259" key="8">
    <source>
        <dbReference type="PROSITE" id="PS51379"/>
    </source>
</evidence>
<reference evidence="9 10" key="1">
    <citation type="submission" date="2019-03" db="EMBL/GenBank/DDBJ databases">
        <title>Genomic Encyclopedia of Type Strains, Phase IV (KMG-IV): sequencing the most valuable type-strain genomes for metagenomic binning, comparative biology and taxonomic classification.</title>
        <authorList>
            <person name="Goeker M."/>
        </authorList>
    </citation>
    <scope>NUCLEOTIDE SEQUENCE [LARGE SCALE GENOMIC DNA]</scope>
    <source>
        <strain evidence="9 10">DSM 11170</strain>
    </source>
</reference>
<dbReference type="SUPFAM" id="SSF54862">
    <property type="entry name" value="4Fe-4S ferredoxins"/>
    <property type="match status" value="1"/>
</dbReference>
<organism evidence="9 10">
    <name type="scientific">Heliophilum fasciatum</name>
    <dbReference type="NCBI Taxonomy" id="35700"/>
    <lineage>
        <taxon>Bacteria</taxon>
        <taxon>Bacillati</taxon>
        <taxon>Bacillota</taxon>
        <taxon>Clostridia</taxon>
        <taxon>Eubacteriales</taxon>
        <taxon>Heliobacteriaceae</taxon>
        <taxon>Heliophilum</taxon>
    </lineage>
</organism>
<evidence type="ECO:0000256" key="4">
    <source>
        <dbReference type="ARBA" id="ARBA00022485"/>
    </source>
</evidence>
<keyword evidence="6" id="KW-0408">Iron</keyword>
<dbReference type="AlphaFoldDB" id="A0A4R2S0D6"/>
<feature type="domain" description="4Fe-4S ferredoxin-type" evidence="8">
    <location>
        <begin position="284"/>
        <end position="313"/>
    </location>
</feature>
<evidence type="ECO:0000256" key="7">
    <source>
        <dbReference type="ARBA" id="ARBA00023014"/>
    </source>
</evidence>
<protein>
    <recommendedName>
        <fullName evidence="3">Ferredoxin</fullName>
    </recommendedName>
</protein>
<comment type="function">
    <text evidence="2">Ferredoxins are iron-sulfur proteins that transfer electrons in a wide variety of metabolic reactions.</text>
</comment>
<dbReference type="Proteomes" id="UP000294813">
    <property type="component" value="Unassembled WGS sequence"/>
</dbReference>
<evidence type="ECO:0000313" key="9">
    <source>
        <dbReference type="EMBL" id="TCP68637.1"/>
    </source>
</evidence>
<proteinExistence type="predicted"/>
<keyword evidence="5" id="KW-0479">Metal-binding</keyword>
<dbReference type="Pfam" id="PF12838">
    <property type="entry name" value="Fer4_7"/>
    <property type="match status" value="1"/>
</dbReference>
<keyword evidence="7" id="KW-0411">Iron-sulfur</keyword>
<dbReference type="EMBL" id="SLXT01000002">
    <property type="protein sequence ID" value="TCP68637.1"/>
    <property type="molecule type" value="Genomic_DNA"/>
</dbReference>
<accession>A0A4R2S0D6</accession>
<dbReference type="Gene3D" id="3.30.70.20">
    <property type="match status" value="2"/>
</dbReference>
<keyword evidence="10" id="KW-1185">Reference proteome</keyword>
<dbReference type="SUPFAM" id="SSF46785">
    <property type="entry name" value="Winged helix' DNA-binding domain"/>
    <property type="match status" value="1"/>
</dbReference>
<keyword evidence="4" id="KW-0004">4Fe-4S</keyword>
<dbReference type="RefSeq" id="WP_165876238.1">
    <property type="nucleotide sequence ID" value="NZ_JAOQNU010000002.1"/>
</dbReference>
<gene>
    <name evidence="9" type="ORF">EDD73_10232</name>
</gene>
<sequence length="374" mass="41250">MGHLGIGKADVFRALAHRLDQNPTGAPMNETLMQILHIMYSEPEAQIGSTFPQGFTTSDKIAKASGLPEATVHAHLESMANKGLIIDVPRKGKSLYMLSPLVIGFFEYTFMRVTDQLPMHDLAHLFEQYHLERGVSESFFGAETKMFQTWPYESTLPDAAVETEVMPYEKASAMIRDAGGGSLTMCYCRHQAWHRGTACDAPLQDVCTSLGTASEFLVRRGFARPATVDELLRVLEQTEKLGLVHLADNVQNRPAYLCHCCGCCCGALRVLNEQGIPSVHPSNYIPVIDAARCTGCGACVDACHVHALALIDSEPGAKTRRQAMVLTERCIGCGACIQRCSRRAMTLHRRTHLHIPPKDKREQLSRIAKEKGQS</sequence>
<evidence type="ECO:0000256" key="2">
    <source>
        <dbReference type="ARBA" id="ARBA00003532"/>
    </source>
</evidence>
<comment type="cofactor">
    <cofactor evidence="1">
        <name>[4Fe-4S] cluster</name>
        <dbReference type="ChEBI" id="CHEBI:49883"/>
    </cofactor>
</comment>
<dbReference type="PROSITE" id="PS51379">
    <property type="entry name" value="4FE4S_FER_2"/>
    <property type="match status" value="2"/>
</dbReference>
<dbReference type="InterPro" id="IPR036390">
    <property type="entry name" value="WH_DNA-bd_sf"/>
</dbReference>